<dbReference type="Pfam" id="PF00501">
    <property type="entry name" value="AMP-binding"/>
    <property type="match status" value="1"/>
</dbReference>
<dbReference type="PANTHER" id="PTHR43201">
    <property type="entry name" value="ACYL-COA SYNTHETASE"/>
    <property type="match status" value="1"/>
</dbReference>
<dbReference type="EMBL" id="WJHE01000413">
    <property type="protein sequence ID" value="MST32857.1"/>
    <property type="molecule type" value="Genomic_DNA"/>
</dbReference>
<name>A0ABW9QT78_9ACTN</name>
<keyword evidence="2" id="KW-0436">Ligase</keyword>
<dbReference type="InterPro" id="IPR045851">
    <property type="entry name" value="AMP-bd_C_sf"/>
</dbReference>
<accession>A0ABW9QT78</accession>
<dbReference type="InterPro" id="IPR025110">
    <property type="entry name" value="AMP-bd_C"/>
</dbReference>
<protein>
    <submittedName>
        <fullName evidence="5">AMP-binding protein</fullName>
    </submittedName>
</protein>
<evidence type="ECO:0000313" key="6">
    <source>
        <dbReference type="Proteomes" id="UP000437736"/>
    </source>
</evidence>
<comment type="caution">
    <text evidence="5">The sequence shown here is derived from an EMBL/GenBank/DDBJ whole genome shotgun (WGS) entry which is preliminary data.</text>
</comment>
<dbReference type="PANTHER" id="PTHR43201:SF5">
    <property type="entry name" value="MEDIUM-CHAIN ACYL-COA LIGASE ACSF2, MITOCHONDRIAL"/>
    <property type="match status" value="1"/>
</dbReference>
<dbReference type="PROSITE" id="PS00455">
    <property type="entry name" value="AMP_BINDING"/>
    <property type="match status" value="1"/>
</dbReference>
<proteinExistence type="inferred from homology"/>
<comment type="similarity">
    <text evidence="1">Belongs to the ATP-dependent AMP-binding enzyme family.</text>
</comment>
<dbReference type="InterPro" id="IPR000873">
    <property type="entry name" value="AMP-dep_synth/lig_dom"/>
</dbReference>
<gene>
    <name evidence="5" type="ORF">GHK86_09010</name>
</gene>
<reference evidence="5 6" key="1">
    <citation type="submission" date="2019-11" db="EMBL/GenBank/DDBJ databases">
        <title>Acidiferrimicrobium australis gen. nov., sp. nov., an acidophilic and obligately heterotrophic, member of the Actinobacteria that catalyses dissimilatory oxido- reduction of iron isolated from metal-rich acidic water in Chile.</title>
        <authorList>
            <person name="Gonzalez D."/>
            <person name="Huber K."/>
            <person name="Hedrich S."/>
            <person name="Rojas-Villalobos C."/>
            <person name="Quatrini R."/>
            <person name="Dinamarca M.A."/>
            <person name="Schwarz A."/>
            <person name="Canales C."/>
            <person name="Nancucheo I."/>
        </authorList>
    </citation>
    <scope>NUCLEOTIDE SEQUENCE [LARGE SCALE GENOMIC DNA]</scope>
    <source>
        <strain evidence="5 6">USS-CCA1</strain>
    </source>
</reference>
<dbReference type="InterPro" id="IPR020845">
    <property type="entry name" value="AMP-binding_CS"/>
</dbReference>
<dbReference type="Gene3D" id="3.30.300.30">
    <property type="match status" value="1"/>
</dbReference>
<sequence length="513" mass="54505">MHPGIFAEVDPDRPAIVMAGTGEVTTYRQLDEAANRAARALAAAGVGPGDHIAFQLTNGPGFFALLWAAHRSGVVYTATSTRLTAEETAYIVGDCGARVFVGDAALPELTASLADRLDPGVTRFVAGGTADGWAPWDEATAAQAPDPAPGPFAGDDMLYSSGTTGRPKGVLHHLAGVGLDEPDGVTRLCQLFFGMDDRTVYLSPAPLYHAAPLRFTRAVQRTGGTVVVMEHFDAAWFLELLGRHGVTMTQVVPTMFVRMLKLPPEVRAAADVSSLRCAVHAAAPCPVAVKQQMIDWWGPIVWEYYAGTEGNGLVLCDSPQWLAHPGTVGRPLIGEVHVVGEDGAEVPAGTVGTVYFGGGADFEYLHDPAKTAAAHHPAGWTTLGDIGYVDGDGFLYLTDRKADMIISGGVNVYPQEAENVLALHPKVADVAVFGVPDDDLGEAVKAVVEPIDPADAGPALAAELIAYCRSQLAHYKCPLSVDFEAELPRHPTGKLYKRLLKDRYWAGHATRIN</sequence>
<feature type="domain" description="AMP-dependent synthetase/ligase" evidence="3">
    <location>
        <begin position="7"/>
        <end position="358"/>
    </location>
</feature>
<evidence type="ECO:0000259" key="3">
    <source>
        <dbReference type="Pfam" id="PF00501"/>
    </source>
</evidence>
<organism evidence="5 6">
    <name type="scientific">Acidiferrimicrobium australe</name>
    <dbReference type="NCBI Taxonomy" id="2664430"/>
    <lineage>
        <taxon>Bacteria</taxon>
        <taxon>Bacillati</taxon>
        <taxon>Actinomycetota</taxon>
        <taxon>Acidimicrobiia</taxon>
        <taxon>Acidimicrobiales</taxon>
        <taxon>Acidimicrobiaceae</taxon>
        <taxon>Acidiferrimicrobium</taxon>
    </lineage>
</organism>
<evidence type="ECO:0000313" key="5">
    <source>
        <dbReference type="EMBL" id="MST32857.1"/>
    </source>
</evidence>
<dbReference type="InterPro" id="IPR042099">
    <property type="entry name" value="ANL_N_sf"/>
</dbReference>
<dbReference type="SUPFAM" id="SSF56801">
    <property type="entry name" value="Acetyl-CoA synthetase-like"/>
    <property type="match status" value="1"/>
</dbReference>
<evidence type="ECO:0000259" key="4">
    <source>
        <dbReference type="Pfam" id="PF13193"/>
    </source>
</evidence>
<dbReference type="Pfam" id="PF13193">
    <property type="entry name" value="AMP-binding_C"/>
    <property type="match status" value="1"/>
</dbReference>
<feature type="domain" description="AMP-binding enzyme C-terminal" evidence="4">
    <location>
        <begin position="416"/>
        <end position="494"/>
    </location>
</feature>
<evidence type="ECO:0000256" key="2">
    <source>
        <dbReference type="ARBA" id="ARBA00022598"/>
    </source>
</evidence>
<dbReference type="Gene3D" id="3.40.50.12780">
    <property type="entry name" value="N-terminal domain of ligase-like"/>
    <property type="match status" value="1"/>
</dbReference>
<evidence type="ECO:0000256" key="1">
    <source>
        <dbReference type="ARBA" id="ARBA00006432"/>
    </source>
</evidence>
<keyword evidence="6" id="KW-1185">Reference proteome</keyword>
<dbReference type="Proteomes" id="UP000437736">
    <property type="component" value="Unassembled WGS sequence"/>
</dbReference>